<protein>
    <submittedName>
        <fullName evidence="8">2-aminoadipate transaminase</fullName>
    </submittedName>
</protein>
<dbReference type="InterPro" id="IPR015421">
    <property type="entry name" value="PyrdxlP-dep_Trfase_major"/>
</dbReference>
<dbReference type="EMBL" id="FRCS01000001">
    <property type="protein sequence ID" value="SHM73307.1"/>
    <property type="molecule type" value="Genomic_DNA"/>
</dbReference>
<dbReference type="AlphaFoldDB" id="A0A1M7L6D0"/>
<evidence type="ECO:0000313" key="8">
    <source>
        <dbReference type="EMBL" id="SHM73307.1"/>
    </source>
</evidence>
<reference evidence="8 9" key="1">
    <citation type="submission" date="2016-11" db="EMBL/GenBank/DDBJ databases">
        <authorList>
            <person name="Jaros S."/>
            <person name="Januszkiewicz K."/>
            <person name="Wedrychowicz H."/>
        </authorList>
    </citation>
    <scope>NUCLEOTIDE SEQUENCE [LARGE SCALE GENOMIC DNA]</scope>
    <source>
        <strain evidence="8 9">DSM 46144</strain>
    </source>
</reference>
<name>A0A1M7L6D0_9ACTN</name>
<comment type="similarity">
    <text evidence="2">Belongs to the class-I pyridoxal-phosphate-dependent aminotransferase family.</text>
</comment>
<evidence type="ECO:0000256" key="5">
    <source>
        <dbReference type="ARBA" id="ARBA00022679"/>
    </source>
</evidence>
<dbReference type="Gene3D" id="3.40.640.10">
    <property type="entry name" value="Type I PLP-dependent aspartate aminotransferase-like (Major domain)"/>
    <property type="match status" value="1"/>
</dbReference>
<dbReference type="GO" id="GO:0030170">
    <property type="term" value="F:pyridoxal phosphate binding"/>
    <property type="evidence" value="ECO:0007669"/>
    <property type="project" value="InterPro"/>
</dbReference>
<dbReference type="STRING" id="134849.SAMN05443668_1011366"/>
<dbReference type="PANTHER" id="PTHR42790:SF19">
    <property type="entry name" value="KYNURENINE_ALPHA-AMINOADIPATE AMINOTRANSFERASE, MITOCHONDRIAL"/>
    <property type="match status" value="1"/>
</dbReference>
<keyword evidence="5" id="KW-0808">Transferase</keyword>
<evidence type="ECO:0000256" key="4">
    <source>
        <dbReference type="ARBA" id="ARBA00022576"/>
    </source>
</evidence>
<dbReference type="InterPro" id="IPR050859">
    <property type="entry name" value="Class-I_PLP-dep_aminotransf"/>
</dbReference>
<dbReference type="GO" id="GO:0008483">
    <property type="term" value="F:transaminase activity"/>
    <property type="evidence" value="ECO:0007669"/>
    <property type="project" value="UniProtKB-KW"/>
</dbReference>
<evidence type="ECO:0000256" key="2">
    <source>
        <dbReference type="ARBA" id="ARBA00007441"/>
    </source>
</evidence>
<dbReference type="SUPFAM" id="SSF53383">
    <property type="entry name" value="PLP-dependent transferases"/>
    <property type="match status" value="1"/>
</dbReference>
<dbReference type="Proteomes" id="UP000184440">
    <property type="component" value="Unassembled WGS sequence"/>
</dbReference>
<dbReference type="FunFam" id="3.40.640.10:FF:000053">
    <property type="entry name" value="Aminotransferase, class I"/>
    <property type="match status" value="1"/>
</dbReference>
<dbReference type="InterPro" id="IPR004839">
    <property type="entry name" value="Aminotransferase_I/II_large"/>
</dbReference>
<keyword evidence="6" id="KW-0663">Pyridoxal phosphate</keyword>
<dbReference type="GO" id="GO:1901605">
    <property type="term" value="P:alpha-amino acid metabolic process"/>
    <property type="evidence" value="ECO:0007669"/>
    <property type="project" value="TreeGrafter"/>
</dbReference>
<evidence type="ECO:0000256" key="1">
    <source>
        <dbReference type="ARBA" id="ARBA00001933"/>
    </source>
</evidence>
<evidence type="ECO:0000256" key="6">
    <source>
        <dbReference type="ARBA" id="ARBA00022898"/>
    </source>
</evidence>
<comment type="cofactor">
    <cofactor evidence="1">
        <name>pyridoxal 5'-phosphate</name>
        <dbReference type="ChEBI" id="CHEBI:597326"/>
    </cofactor>
</comment>
<dbReference type="RefSeq" id="WP_073252474.1">
    <property type="nucleotide sequence ID" value="NZ_FRCS01000001.1"/>
</dbReference>
<dbReference type="InterPro" id="IPR015424">
    <property type="entry name" value="PyrdxlP-dep_Trfase"/>
</dbReference>
<organism evidence="8 9">
    <name type="scientific">Cryptosporangium aurantiacum</name>
    <dbReference type="NCBI Taxonomy" id="134849"/>
    <lineage>
        <taxon>Bacteria</taxon>
        <taxon>Bacillati</taxon>
        <taxon>Actinomycetota</taxon>
        <taxon>Actinomycetes</taxon>
        <taxon>Cryptosporangiales</taxon>
        <taxon>Cryptosporangiaceae</taxon>
        <taxon>Cryptosporangium</taxon>
    </lineage>
</organism>
<sequence length="407" mass="42668">MSPTPPLAARLRGVASSPVRDLLALLERPEVLSFAGGLPAPELFDVDGVRDAYARALSGPGARLALQYAPTDGNPELRALIADRLSGRGLPTGAGDLLVTTGSQQALTLVATALLDPGAVVAVEEPTYLAALQCFQLAGARIVTVPGDEDGVDPDALADVVARHRPVLFYTVPTFANPTGRTLPAERRAAVARVAAASGLWVVEDDPYGELRYRGAPVAPLAASPDAAVLYLGSFSKIGAPGLRLGWVRAPAALRPALVVAKQAADLHTSTIDQAAAAAYLAATDLDAHVKLLQDAYRERRDTMIAALPGTLPPGSRWTEPDGGMFTWVRMPGDLDAAELLPTALAHDVAFVPGAPFYAGAPDRSTFRLSFTTNTPEQIREGMRRLGRALAAHGTAVRPADDRPDPV</sequence>
<keyword evidence="9" id="KW-1185">Reference proteome</keyword>
<dbReference type="Pfam" id="PF00155">
    <property type="entry name" value="Aminotran_1_2"/>
    <property type="match status" value="1"/>
</dbReference>
<accession>A0A1M7L6D0</accession>
<evidence type="ECO:0000259" key="7">
    <source>
        <dbReference type="Pfam" id="PF00155"/>
    </source>
</evidence>
<dbReference type="Gene3D" id="3.90.1150.10">
    <property type="entry name" value="Aspartate Aminotransferase, domain 1"/>
    <property type="match status" value="1"/>
</dbReference>
<comment type="subunit">
    <text evidence="3">Homodimer.</text>
</comment>
<dbReference type="PANTHER" id="PTHR42790">
    <property type="entry name" value="AMINOTRANSFERASE"/>
    <property type="match status" value="1"/>
</dbReference>
<evidence type="ECO:0000313" key="9">
    <source>
        <dbReference type="Proteomes" id="UP000184440"/>
    </source>
</evidence>
<dbReference type="CDD" id="cd00609">
    <property type="entry name" value="AAT_like"/>
    <property type="match status" value="1"/>
</dbReference>
<proteinExistence type="inferred from homology"/>
<gene>
    <name evidence="8" type="ORF">SAMN05443668_1011366</name>
</gene>
<dbReference type="OrthoDB" id="199743at2"/>
<feature type="domain" description="Aminotransferase class I/classII large" evidence="7">
    <location>
        <begin position="65"/>
        <end position="386"/>
    </location>
</feature>
<dbReference type="InterPro" id="IPR015422">
    <property type="entry name" value="PyrdxlP-dep_Trfase_small"/>
</dbReference>
<keyword evidence="4" id="KW-0032">Aminotransferase</keyword>
<evidence type="ECO:0000256" key="3">
    <source>
        <dbReference type="ARBA" id="ARBA00011738"/>
    </source>
</evidence>